<dbReference type="OrthoDB" id="92465at2"/>
<name>A0A1W1XJE7_9CLOT</name>
<evidence type="ECO:0000256" key="6">
    <source>
        <dbReference type="ARBA" id="ARBA00022683"/>
    </source>
</evidence>
<dbReference type="InterPro" id="IPR001996">
    <property type="entry name" value="PTS_IIB_1"/>
</dbReference>
<dbReference type="NCBIfam" id="TIGR01996">
    <property type="entry name" value="PTS-II-BC-sucr"/>
    <property type="match status" value="1"/>
</dbReference>
<keyword evidence="7 12" id="KW-0812">Transmembrane</keyword>
<dbReference type="PROSITE" id="PS00371">
    <property type="entry name" value="PTS_EIIA_TYPE_1_HIS"/>
    <property type="match status" value="1"/>
</dbReference>
<evidence type="ECO:0000259" key="15">
    <source>
        <dbReference type="PROSITE" id="PS51103"/>
    </source>
</evidence>
<dbReference type="STRING" id="1121291.SAMN02745134_01970"/>
<comment type="subcellular location">
    <subcellularLocation>
        <location evidence="1">Cell membrane</location>
        <topology evidence="1">Multi-pass membrane protein</topology>
    </subcellularLocation>
</comment>
<dbReference type="EMBL" id="FWXH01000005">
    <property type="protein sequence ID" value="SMC23628.1"/>
    <property type="molecule type" value="Genomic_DNA"/>
</dbReference>
<evidence type="ECO:0000259" key="13">
    <source>
        <dbReference type="PROSITE" id="PS51093"/>
    </source>
</evidence>
<dbReference type="PROSITE" id="PS51103">
    <property type="entry name" value="PTS_EIIC_TYPE_1"/>
    <property type="match status" value="1"/>
</dbReference>
<dbReference type="PROSITE" id="PS51093">
    <property type="entry name" value="PTS_EIIA_TYPE_1"/>
    <property type="match status" value="1"/>
</dbReference>
<dbReference type="InterPro" id="IPR010973">
    <property type="entry name" value="PTS_IIBC_sucr"/>
</dbReference>
<feature type="transmembrane region" description="Helical" evidence="12">
    <location>
        <begin position="330"/>
        <end position="352"/>
    </location>
</feature>
<keyword evidence="3" id="KW-1003">Cell membrane</keyword>
<dbReference type="Proteomes" id="UP000192468">
    <property type="component" value="Unassembled WGS sequence"/>
</dbReference>
<evidence type="ECO:0000256" key="12">
    <source>
        <dbReference type="SAM" id="Phobius"/>
    </source>
</evidence>
<evidence type="ECO:0000256" key="3">
    <source>
        <dbReference type="ARBA" id="ARBA00022475"/>
    </source>
</evidence>
<dbReference type="InterPro" id="IPR003352">
    <property type="entry name" value="PTS_EIIC"/>
</dbReference>
<feature type="transmembrane region" description="Helical" evidence="12">
    <location>
        <begin position="246"/>
        <end position="268"/>
    </location>
</feature>
<reference evidence="16 17" key="1">
    <citation type="submission" date="2017-04" db="EMBL/GenBank/DDBJ databases">
        <authorList>
            <person name="Afonso C.L."/>
            <person name="Miller P.J."/>
            <person name="Scott M.A."/>
            <person name="Spackman E."/>
            <person name="Goraichik I."/>
            <person name="Dimitrov K.M."/>
            <person name="Suarez D.L."/>
            <person name="Swayne D.E."/>
        </authorList>
    </citation>
    <scope>NUCLEOTIDE SEQUENCE [LARGE SCALE GENOMIC DNA]</scope>
    <source>
        <strain evidence="16 17">DSM 12555</strain>
    </source>
</reference>
<dbReference type="FunFam" id="3.30.1360.60:FF:000001">
    <property type="entry name" value="PTS system glucose-specific IIBC component PtsG"/>
    <property type="match status" value="1"/>
</dbReference>
<dbReference type="AlphaFoldDB" id="A0A1W1XJE7"/>
<keyword evidence="8" id="KW-0418">Kinase</keyword>
<dbReference type="Gene3D" id="2.70.70.10">
    <property type="entry name" value="Glucose Permease (Domain IIA)"/>
    <property type="match status" value="1"/>
</dbReference>
<dbReference type="NCBIfam" id="TIGR00826">
    <property type="entry name" value="EIIB_glc"/>
    <property type="match status" value="1"/>
</dbReference>
<dbReference type="InterPro" id="IPR018113">
    <property type="entry name" value="PTrfase_EIIB_Cys"/>
</dbReference>
<dbReference type="Pfam" id="PF02378">
    <property type="entry name" value="PTS_EIIC"/>
    <property type="match status" value="1"/>
</dbReference>
<dbReference type="RefSeq" id="WP_084115601.1">
    <property type="nucleotide sequence ID" value="NZ_FWXH01000005.1"/>
</dbReference>
<evidence type="ECO:0000259" key="14">
    <source>
        <dbReference type="PROSITE" id="PS51098"/>
    </source>
</evidence>
<organism evidence="16 17">
    <name type="scientific">Clostridium acidisoli DSM 12555</name>
    <dbReference type="NCBI Taxonomy" id="1121291"/>
    <lineage>
        <taxon>Bacteria</taxon>
        <taxon>Bacillati</taxon>
        <taxon>Bacillota</taxon>
        <taxon>Clostridia</taxon>
        <taxon>Eubacteriales</taxon>
        <taxon>Clostridiaceae</taxon>
        <taxon>Clostridium</taxon>
    </lineage>
</organism>
<feature type="domain" description="PTS EIIC type-1" evidence="15">
    <location>
        <begin position="120"/>
        <end position="466"/>
    </location>
</feature>
<dbReference type="SUPFAM" id="SSF51261">
    <property type="entry name" value="Duplicated hybrid motif"/>
    <property type="match status" value="1"/>
</dbReference>
<evidence type="ECO:0000256" key="1">
    <source>
        <dbReference type="ARBA" id="ARBA00004651"/>
    </source>
</evidence>
<keyword evidence="4" id="KW-0762">Sugar transport</keyword>
<feature type="transmembrane region" description="Helical" evidence="12">
    <location>
        <begin position="108"/>
        <end position="133"/>
    </location>
</feature>
<dbReference type="InterPro" id="IPR050558">
    <property type="entry name" value="PTS_Sugar-Specific_Components"/>
</dbReference>
<feature type="domain" description="PTS EIIB type-1" evidence="14">
    <location>
        <begin position="4"/>
        <end position="87"/>
    </location>
</feature>
<keyword evidence="9 12" id="KW-1133">Transmembrane helix</keyword>
<dbReference type="GO" id="GO:0015771">
    <property type="term" value="P:trehalose transport"/>
    <property type="evidence" value="ECO:0007669"/>
    <property type="project" value="TreeGrafter"/>
</dbReference>
<dbReference type="InterPro" id="IPR011055">
    <property type="entry name" value="Dup_hybrid_motif"/>
</dbReference>
<evidence type="ECO:0000313" key="17">
    <source>
        <dbReference type="Proteomes" id="UP000192468"/>
    </source>
</evidence>
<dbReference type="Pfam" id="PF00367">
    <property type="entry name" value="PTS_EIIB"/>
    <property type="match status" value="1"/>
</dbReference>
<feature type="domain" description="PTS EIIA type-1" evidence="13">
    <location>
        <begin position="491"/>
        <end position="595"/>
    </location>
</feature>
<dbReference type="CDD" id="cd00212">
    <property type="entry name" value="PTS_IIB_glc"/>
    <property type="match status" value="1"/>
</dbReference>
<keyword evidence="17" id="KW-1185">Reference proteome</keyword>
<keyword evidence="2" id="KW-0813">Transport</keyword>
<evidence type="ECO:0000313" key="16">
    <source>
        <dbReference type="EMBL" id="SMC23628.1"/>
    </source>
</evidence>
<dbReference type="GO" id="GO:0090589">
    <property type="term" value="F:protein-phosphocysteine-trehalose phosphotransferase system transporter activity"/>
    <property type="evidence" value="ECO:0007669"/>
    <property type="project" value="TreeGrafter"/>
</dbReference>
<dbReference type="PROSITE" id="PS01035">
    <property type="entry name" value="PTS_EIIB_TYPE_1_CYS"/>
    <property type="match status" value="1"/>
</dbReference>
<protein>
    <submittedName>
        <fullName evidence="16">PTS system, sucrose-specific IIC component</fullName>
    </submittedName>
</protein>
<accession>A0A1W1XJE7</accession>
<feature type="active site" description="Phosphocysteine intermediate; for EIIB activity" evidence="11">
    <location>
        <position position="26"/>
    </location>
</feature>
<proteinExistence type="predicted"/>
<feature type="transmembrane region" description="Helical" evidence="12">
    <location>
        <begin position="145"/>
        <end position="165"/>
    </location>
</feature>
<evidence type="ECO:0000256" key="10">
    <source>
        <dbReference type="ARBA" id="ARBA00023136"/>
    </source>
</evidence>
<gene>
    <name evidence="16" type="ORF">SAMN02745134_01970</name>
</gene>
<dbReference type="GO" id="GO:0005886">
    <property type="term" value="C:plasma membrane"/>
    <property type="evidence" value="ECO:0007669"/>
    <property type="project" value="UniProtKB-SubCell"/>
</dbReference>
<dbReference type="InterPro" id="IPR036878">
    <property type="entry name" value="Glu_permease_IIB"/>
</dbReference>
<evidence type="ECO:0000256" key="4">
    <source>
        <dbReference type="ARBA" id="ARBA00022597"/>
    </source>
</evidence>
<evidence type="ECO:0000256" key="8">
    <source>
        <dbReference type="ARBA" id="ARBA00022777"/>
    </source>
</evidence>
<evidence type="ECO:0000256" key="11">
    <source>
        <dbReference type="PROSITE-ProRule" id="PRU00421"/>
    </source>
</evidence>
<dbReference type="GO" id="GO:0016301">
    <property type="term" value="F:kinase activity"/>
    <property type="evidence" value="ECO:0007669"/>
    <property type="project" value="UniProtKB-KW"/>
</dbReference>
<dbReference type="GO" id="GO:0009401">
    <property type="term" value="P:phosphoenolpyruvate-dependent sugar phosphotransferase system"/>
    <property type="evidence" value="ECO:0007669"/>
    <property type="project" value="UniProtKB-KW"/>
</dbReference>
<feature type="transmembrane region" description="Helical" evidence="12">
    <location>
        <begin position="429"/>
        <end position="452"/>
    </location>
</feature>
<dbReference type="PANTHER" id="PTHR30175">
    <property type="entry name" value="PHOSPHOTRANSFERASE SYSTEM TRANSPORT PROTEIN"/>
    <property type="match status" value="1"/>
</dbReference>
<keyword evidence="5" id="KW-0808">Transferase</keyword>
<feature type="transmembrane region" description="Helical" evidence="12">
    <location>
        <begin position="389"/>
        <end position="408"/>
    </location>
</feature>
<dbReference type="NCBIfam" id="TIGR00830">
    <property type="entry name" value="PTBA"/>
    <property type="match status" value="1"/>
</dbReference>
<keyword evidence="10 12" id="KW-0472">Membrane</keyword>
<evidence type="ECO:0000256" key="9">
    <source>
        <dbReference type="ARBA" id="ARBA00022989"/>
    </source>
</evidence>
<keyword evidence="6" id="KW-0598">Phosphotransferase system</keyword>
<dbReference type="InterPro" id="IPR001127">
    <property type="entry name" value="PTS_EIIA_1_perm"/>
</dbReference>
<dbReference type="InterPro" id="IPR013013">
    <property type="entry name" value="PTS_EIIC_1"/>
</dbReference>
<evidence type="ECO:0000256" key="7">
    <source>
        <dbReference type="ARBA" id="ARBA00022692"/>
    </source>
</evidence>
<feature type="transmembrane region" description="Helical" evidence="12">
    <location>
        <begin position="288"/>
        <end position="309"/>
    </location>
</feature>
<dbReference type="Gene3D" id="3.30.1360.60">
    <property type="entry name" value="Glucose permease domain IIB"/>
    <property type="match status" value="1"/>
</dbReference>
<dbReference type="FunFam" id="2.70.70.10:FF:000001">
    <property type="entry name" value="PTS system glucose-specific IIA component"/>
    <property type="match status" value="1"/>
</dbReference>
<feature type="transmembrane region" description="Helical" evidence="12">
    <location>
        <begin position="215"/>
        <end position="234"/>
    </location>
</feature>
<dbReference type="Pfam" id="PF00358">
    <property type="entry name" value="PTS_EIIA_1"/>
    <property type="match status" value="1"/>
</dbReference>
<sequence length="622" mass="67321">MDYKNVAKEILKLLGGEKNIISATHCATRLRLVLNDEKMADIKKIEKMEDVKGIFKNSGQLQIIIGQGKVNKVYEEFVKGTNISESSLSDTKNLAMQKMNPFERFARMLSNIFVPIIPAIVASGLLMGVLSTLQTFHLVNDKSGIYILLNMFSNAAFQFLPMIIAFSAAREFRTNPFLAAALGAIMIHPDLQNAWTLGETATKTISIFGIHIGMVGYQGTVLPILISVWVMGYIERNLRKIVPNVLDILVTPFLTLMITAIFAMIVVGPFGRMLGDGISIGLQSFYNTAGPLAGLVFGGLYSLIVITGIHHSFQAVEAGLLANPSIHKNFLLPIWSMANVAQGGAALAVYFITKDKKVKSIAAPASLSCLLGITEPAIFGVNLKYTKPFIAAAIGGAAGGAFEVLMKVSMMGIGVSGIPGTAIVKENSIINYIIGMIIAFGVAFAVAFILGIKEENQVSEDNKIEDEYAETIENIAAPLEGEVVLMKDVPDKAFSDELMGKGIAIDPIDGIVVAPVNGKIVHIFDTKHAVAIETEKGVEILIHIGIDTVKMEGEGFESFVKDGDTITKGQKLVEFDLNLVKTKAKSQITSIIITNSNDMKFVTESKYGKIKREEELLTVGIR</sequence>
<dbReference type="SUPFAM" id="SSF55604">
    <property type="entry name" value="Glucose permease domain IIB"/>
    <property type="match status" value="1"/>
</dbReference>
<dbReference type="PANTHER" id="PTHR30175:SF7">
    <property type="entry name" value="NEGATIVE REGULATOR OF SACY ACTIVITY"/>
    <property type="match status" value="1"/>
</dbReference>
<dbReference type="PROSITE" id="PS51098">
    <property type="entry name" value="PTS_EIIB_TYPE_1"/>
    <property type="match status" value="1"/>
</dbReference>
<dbReference type="GO" id="GO:0008982">
    <property type="term" value="F:protein-N(PI)-phosphohistidine-sugar phosphotransferase activity"/>
    <property type="evidence" value="ECO:0007669"/>
    <property type="project" value="InterPro"/>
</dbReference>
<evidence type="ECO:0000256" key="2">
    <source>
        <dbReference type="ARBA" id="ARBA00022448"/>
    </source>
</evidence>
<evidence type="ECO:0000256" key="5">
    <source>
        <dbReference type="ARBA" id="ARBA00022679"/>
    </source>
</evidence>